<gene>
    <name evidence="2" type="primary">rbfA</name>
    <name evidence="3" type="ORF">HAHE_23860</name>
</gene>
<dbReference type="Pfam" id="PF02033">
    <property type="entry name" value="RBFA"/>
    <property type="match status" value="1"/>
</dbReference>
<dbReference type="Gene3D" id="3.30.300.20">
    <property type="match status" value="1"/>
</dbReference>
<sequence length="133" mass="14719">MALEFGHLEFTAMSLRITRINELLKREIGTVIQRDYEWDGALVTVSGVEVTQDLKEGKVWISVLAGNPSAVIDKLSHDRGAIQSKVMKRVVLKSTPVLDFRHDGSAVRGVEIVNLLDEVDKLPKAPEEPEGEA</sequence>
<keyword evidence="1 2" id="KW-0690">Ribosome biogenesis</keyword>
<comment type="subunit">
    <text evidence="2">Monomer. Binds 30S ribosomal subunits, but not 50S ribosomal subunits or 70S ribosomes.</text>
</comment>
<name>A0ABN6H5Q6_9BACT</name>
<dbReference type="NCBIfam" id="TIGR00082">
    <property type="entry name" value="rbfA"/>
    <property type="match status" value="1"/>
</dbReference>
<evidence type="ECO:0000256" key="2">
    <source>
        <dbReference type="HAMAP-Rule" id="MF_00003"/>
    </source>
</evidence>
<dbReference type="HAMAP" id="MF_00003">
    <property type="entry name" value="RbfA"/>
    <property type="match status" value="1"/>
</dbReference>
<accession>A0ABN6H5Q6</accession>
<dbReference type="Proteomes" id="UP001374893">
    <property type="component" value="Chromosome"/>
</dbReference>
<dbReference type="InterPro" id="IPR023799">
    <property type="entry name" value="RbfA_dom_sf"/>
</dbReference>
<reference evidence="3 4" key="1">
    <citation type="submission" date="2021-06" db="EMBL/GenBank/DDBJ databases">
        <title>Complete genome of Haloferula helveola possessing various polysaccharide degrading enzymes.</title>
        <authorList>
            <person name="Takami H."/>
            <person name="Huang C."/>
            <person name="Hamasaki K."/>
        </authorList>
    </citation>
    <scope>NUCLEOTIDE SEQUENCE [LARGE SCALE GENOMIC DNA]</scope>
    <source>
        <strain evidence="3 4">CN-1</strain>
    </source>
</reference>
<keyword evidence="4" id="KW-1185">Reference proteome</keyword>
<dbReference type="PROSITE" id="PS01319">
    <property type="entry name" value="RBFA"/>
    <property type="match status" value="1"/>
</dbReference>
<keyword evidence="2" id="KW-0963">Cytoplasm</keyword>
<dbReference type="PANTHER" id="PTHR33515">
    <property type="entry name" value="RIBOSOME-BINDING FACTOR A, CHLOROPLASTIC-RELATED"/>
    <property type="match status" value="1"/>
</dbReference>
<organism evidence="3 4">
    <name type="scientific">Haloferula helveola</name>
    <dbReference type="NCBI Taxonomy" id="490095"/>
    <lineage>
        <taxon>Bacteria</taxon>
        <taxon>Pseudomonadati</taxon>
        <taxon>Verrucomicrobiota</taxon>
        <taxon>Verrucomicrobiia</taxon>
        <taxon>Verrucomicrobiales</taxon>
        <taxon>Verrucomicrobiaceae</taxon>
        <taxon>Haloferula</taxon>
    </lineage>
</organism>
<protein>
    <recommendedName>
        <fullName evidence="2">Ribosome-binding factor A</fullName>
    </recommendedName>
</protein>
<dbReference type="InterPro" id="IPR000238">
    <property type="entry name" value="RbfA"/>
</dbReference>
<dbReference type="PANTHER" id="PTHR33515:SF1">
    <property type="entry name" value="RIBOSOME-BINDING FACTOR A, CHLOROPLASTIC-RELATED"/>
    <property type="match status" value="1"/>
</dbReference>
<proteinExistence type="inferred from homology"/>
<comment type="subcellular location">
    <subcellularLocation>
        <location evidence="2">Cytoplasm</location>
    </subcellularLocation>
</comment>
<evidence type="ECO:0000313" key="3">
    <source>
        <dbReference type="EMBL" id="BCX48478.1"/>
    </source>
</evidence>
<dbReference type="SUPFAM" id="SSF89919">
    <property type="entry name" value="Ribosome-binding factor A, RbfA"/>
    <property type="match status" value="1"/>
</dbReference>
<dbReference type="InterPro" id="IPR020053">
    <property type="entry name" value="Ribosome-bd_factorA_CS"/>
</dbReference>
<evidence type="ECO:0000256" key="1">
    <source>
        <dbReference type="ARBA" id="ARBA00022517"/>
    </source>
</evidence>
<comment type="similarity">
    <text evidence="2">Belongs to the RbfA family.</text>
</comment>
<dbReference type="EMBL" id="AP024702">
    <property type="protein sequence ID" value="BCX48478.1"/>
    <property type="molecule type" value="Genomic_DNA"/>
</dbReference>
<evidence type="ECO:0000313" key="4">
    <source>
        <dbReference type="Proteomes" id="UP001374893"/>
    </source>
</evidence>
<comment type="function">
    <text evidence="2">One of several proteins that assist in the late maturation steps of the functional core of the 30S ribosomal subunit. Associates with free 30S ribosomal subunits (but not with 30S subunits that are part of 70S ribosomes or polysomes). Required for efficient processing of 16S rRNA. May interact with the 5'-terminal helix region of 16S rRNA.</text>
</comment>
<dbReference type="InterPro" id="IPR015946">
    <property type="entry name" value="KH_dom-like_a/b"/>
</dbReference>